<dbReference type="InterPro" id="IPR002877">
    <property type="entry name" value="RNA_MeTrfase_FtsJ_dom"/>
</dbReference>
<dbReference type="InterPro" id="IPR036986">
    <property type="entry name" value="S4_RNA-bd_sf"/>
</dbReference>
<evidence type="ECO:0000256" key="1">
    <source>
        <dbReference type="ARBA" id="ARBA00022884"/>
    </source>
</evidence>
<organism evidence="4 5">
    <name type="scientific">Desulfoplanes formicivorans</name>
    <dbReference type="NCBI Taxonomy" id="1592317"/>
    <lineage>
        <taxon>Bacteria</taxon>
        <taxon>Pseudomonadati</taxon>
        <taxon>Thermodesulfobacteriota</taxon>
        <taxon>Desulfovibrionia</taxon>
        <taxon>Desulfovibrionales</taxon>
        <taxon>Desulfoplanaceae</taxon>
        <taxon>Desulfoplanes</taxon>
    </lineage>
</organism>
<keyword evidence="1" id="KW-0694">RNA-binding</keyword>
<dbReference type="SUPFAM" id="SSF53335">
    <property type="entry name" value="S-adenosyl-L-methionine-dependent methyltransferases"/>
    <property type="match status" value="1"/>
</dbReference>
<dbReference type="CDD" id="cd02440">
    <property type="entry name" value="AdoMet_MTases"/>
    <property type="match status" value="1"/>
</dbReference>
<feature type="domain" description="Ribosomal RNA methyltransferase FtsJ" evidence="3">
    <location>
        <begin position="66"/>
        <end position="248"/>
    </location>
</feature>
<evidence type="ECO:0000313" key="5">
    <source>
        <dbReference type="Proteomes" id="UP000095200"/>
    </source>
</evidence>
<evidence type="ECO:0000256" key="2">
    <source>
        <dbReference type="ARBA" id="ARBA00029460"/>
    </source>
</evidence>
<dbReference type="PIRSF" id="PIRSF005578">
    <property type="entry name" value="TlyA"/>
    <property type="match status" value="1"/>
</dbReference>
<keyword evidence="5" id="KW-1185">Reference proteome</keyword>
<comment type="similarity">
    <text evidence="2">Belongs to the TlyA family.</text>
</comment>
<evidence type="ECO:0000259" key="3">
    <source>
        <dbReference type="Pfam" id="PF01728"/>
    </source>
</evidence>
<dbReference type="InterPro" id="IPR004538">
    <property type="entry name" value="Hemolysin_A/TlyA"/>
</dbReference>
<dbReference type="OrthoDB" id="9784736at2"/>
<dbReference type="STRING" id="1592317.DPF_2678"/>
<reference evidence="5" key="1">
    <citation type="submission" date="2016-06" db="EMBL/GenBank/DDBJ databases">
        <title>Draft genome sequence of Desulfoplanes formicivorans strain Pf12B.</title>
        <authorList>
            <person name="Watanabe M."/>
            <person name="Kojima H."/>
            <person name="Fukui M."/>
        </authorList>
    </citation>
    <scope>NUCLEOTIDE SEQUENCE [LARGE SCALE GENOMIC DNA]</scope>
    <source>
        <strain evidence="5">Pf12B</strain>
    </source>
</reference>
<dbReference type="RefSeq" id="WP_069860202.1">
    <property type="nucleotide sequence ID" value="NZ_BDFE01000022.1"/>
</dbReference>
<dbReference type="AlphaFoldDB" id="A0A194AIM9"/>
<dbReference type="Gene3D" id="3.40.50.150">
    <property type="entry name" value="Vaccinia Virus protein VP39"/>
    <property type="match status" value="1"/>
</dbReference>
<dbReference type="GO" id="GO:0032259">
    <property type="term" value="P:methylation"/>
    <property type="evidence" value="ECO:0007669"/>
    <property type="project" value="InterPro"/>
</dbReference>
<dbReference type="PANTHER" id="PTHR32319">
    <property type="entry name" value="BACTERIAL HEMOLYSIN-LIKE PROTEIN"/>
    <property type="match status" value="1"/>
</dbReference>
<dbReference type="NCBIfam" id="TIGR00478">
    <property type="entry name" value="tly"/>
    <property type="match status" value="1"/>
</dbReference>
<proteinExistence type="inferred from homology"/>
<evidence type="ECO:0000313" key="4">
    <source>
        <dbReference type="EMBL" id="GAU09942.1"/>
    </source>
</evidence>
<comment type="caution">
    <text evidence="4">The sequence shown here is derived from an EMBL/GenBank/DDBJ whole genome shotgun (WGS) entry which is preliminary data.</text>
</comment>
<dbReference type="InterPro" id="IPR029063">
    <property type="entry name" value="SAM-dependent_MTases_sf"/>
</dbReference>
<dbReference type="PANTHER" id="PTHR32319:SF0">
    <property type="entry name" value="BACTERIAL HEMOLYSIN-LIKE PROTEIN"/>
    <property type="match status" value="1"/>
</dbReference>
<dbReference type="Proteomes" id="UP000095200">
    <property type="component" value="Unassembled WGS sequence"/>
</dbReference>
<gene>
    <name evidence="4" type="ORF">DPF_2678</name>
</gene>
<dbReference type="GO" id="GO:0003723">
    <property type="term" value="F:RNA binding"/>
    <property type="evidence" value="ECO:0007669"/>
    <property type="project" value="UniProtKB-KW"/>
</dbReference>
<sequence length="256" mass="28008">MALKKLRADRILVDQGTAPHQDAAMRLVMAGLILRVLPNGEKVPVVKPGEQFPLGTRLEKKGESRFVSRGGYKLLTALDHFAPDIAGVVALDAGASTGGFTDCLLQHGAARVYGVDVGYGQLHWKLRQDPRVVVMERVNLRTAPADLIGEPVDLIVIDCSFISLKLILPPCLQYLRPGGEVIALVKPQFEVQAHQTDRGVVRSRKDQERVVASIMDFAATRLCLTPMGFIPAMIKGPKGNQEYLVYLKHNPTEPDG</sequence>
<dbReference type="InterPro" id="IPR047048">
    <property type="entry name" value="TlyA"/>
</dbReference>
<dbReference type="Gene3D" id="3.10.290.10">
    <property type="entry name" value="RNA-binding S4 domain"/>
    <property type="match status" value="1"/>
</dbReference>
<protein>
    <submittedName>
        <fullName evidence="4">Hemolysin</fullName>
    </submittedName>
</protein>
<name>A0A194AIM9_9BACT</name>
<dbReference type="Pfam" id="PF01728">
    <property type="entry name" value="FtsJ"/>
    <property type="match status" value="1"/>
</dbReference>
<accession>A0A194AIM9</accession>
<dbReference type="EMBL" id="BDFE01000022">
    <property type="protein sequence ID" value="GAU09942.1"/>
    <property type="molecule type" value="Genomic_DNA"/>
</dbReference>
<dbReference type="GO" id="GO:0008168">
    <property type="term" value="F:methyltransferase activity"/>
    <property type="evidence" value="ECO:0007669"/>
    <property type="project" value="InterPro"/>
</dbReference>